<keyword evidence="3" id="KW-1185">Reference proteome</keyword>
<evidence type="ECO:0000313" key="3">
    <source>
        <dbReference type="Proteomes" id="UP001152562"/>
    </source>
</evidence>
<protein>
    <recommendedName>
        <fullName evidence="4">Retrotransposon gag domain-containing protein</fullName>
    </recommendedName>
</protein>
<evidence type="ECO:0000256" key="1">
    <source>
        <dbReference type="SAM" id="MobiDB-lite"/>
    </source>
</evidence>
<dbReference type="EMBL" id="CALOZG010000001">
    <property type="protein sequence ID" value="CAH3885868.1"/>
    <property type="molecule type" value="Genomic_DNA"/>
</dbReference>
<dbReference type="CDD" id="cd00303">
    <property type="entry name" value="retropepsin_like"/>
    <property type="match status" value="1"/>
</dbReference>
<feature type="compositionally biased region" description="Low complexity" evidence="1">
    <location>
        <begin position="696"/>
        <end position="709"/>
    </location>
</feature>
<proteinExistence type="predicted"/>
<dbReference type="SUPFAM" id="SSF50630">
    <property type="entry name" value="Acid proteases"/>
    <property type="match status" value="1"/>
</dbReference>
<dbReference type="InterPro" id="IPR022048">
    <property type="entry name" value="Envelope_fusion-like"/>
</dbReference>
<sequence>MSTKKDVELRSESSMSEKLETSVLLKFIKPFDGSRDKLCSFINNCDNAFKLASQSQKPLLLNYILCQLENKAETAASIKDFESWEQLSQFLQSQFGERKHYAHLLLDLQESQQLPNESVSQYSLRVESSLYKLLTEITLANKKKVELSGKISAMEELALHCFIMGLTPRISNFVRMKNPQSLNEATNQAISEEKMQMLLETKASQTNKQNPKPYPVREGRPIHNLNKQPAPICRYCKFPGHVIENCKKREYNNNRSRNNFNRASASSSNNNFQRPATSRTTQYPHQNRVHHLADDERGQDETDVSSVSPHGKGTTESFLSKKPAVSSVSSATNSSTVSNESRTSKVPKPKGKNPSVSSASNMSAKHVTNILKPTKSSCAKPVGQIQNKKHTPSPCPTPIIPSKVGSPITERDYPVYEVTTNSQKRYLPHVSLNTQVNPQPLIFLVDTGSCVSLIKKNSITSMPILVDDIIQLKGINSNNETVPTLGHFQLQLFVGIDTNIAYRFHVVEEIDLGYDGIIGTDFLNDLDGIIDYNSDILKVRNFTIKIDYSRPVYKIFPRSETIIECTVSNPEQKVGIILDQHLSDSLLIANCIVSVKNNNRVNISVVNTSEELITLDSDIKVRIQPLHASSFQVDPNITSAKSSISHPGSRLVRWRLKLEEFDYKIEYKKGKINSNADALSRFPVNPIQSPNHDHIPSTTGQSQPSSPITLEDLGEIPLIPIDSDSLPSVDLLDNEDPLTDFLNPENSPQNDDPLNPQTTQNPEEIPNPSSPIPANSSMAQQFIEQMVNSPGIYFDPIGSLNQIDSYLSVVVPIDVSYIKPHLINLQRSISYSKLICEESLVFNPLECKNLFQPVIIQYEDMTRYSEAIPNLASHHSTKRSALVGVIGTISKKLFGTMDEEDAIRYDGAVREIQSDEKKIASFVKENIIVTTSALKTFNKSINIVESNQREISDALSALRTAVENITIESRELKIHSRVLELVSMIGNNLLTISFKIQDLVESIMFSKSNALHPGILTPKELYTELINNYRFIPPTKKLPTLLSLENIHTILNISTISGYMTKNERFPFKQKNASALDPVSNSVPDDVERRSPAPPSLRISKN</sequence>
<dbReference type="Gene3D" id="2.40.70.10">
    <property type="entry name" value="Acid Proteases"/>
    <property type="match status" value="1"/>
</dbReference>
<gene>
    <name evidence="2" type="ORF">PIBRA_LOCUS718</name>
</gene>
<dbReference type="Pfam" id="PF12259">
    <property type="entry name" value="Baculo_F"/>
    <property type="match status" value="1"/>
</dbReference>
<organism evidence="2 3">
    <name type="scientific">Pieris brassicae</name>
    <name type="common">White butterfly</name>
    <name type="synonym">Large white butterfly</name>
    <dbReference type="NCBI Taxonomy" id="7116"/>
    <lineage>
        <taxon>Eukaryota</taxon>
        <taxon>Metazoa</taxon>
        <taxon>Ecdysozoa</taxon>
        <taxon>Arthropoda</taxon>
        <taxon>Hexapoda</taxon>
        <taxon>Insecta</taxon>
        <taxon>Pterygota</taxon>
        <taxon>Neoptera</taxon>
        <taxon>Endopterygota</taxon>
        <taxon>Lepidoptera</taxon>
        <taxon>Glossata</taxon>
        <taxon>Ditrysia</taxon>
        <taxon>Papilionoidea</taxon>
        <taxon>Pieridae</taxon>
        <taxon>Pierinae</taxon>
        <taxon>Pieris</taxon>
    </lineage>
</organism>
<feature type="compositionally biased region" description="Polar residues" evidence="1">
    <location>
        <begin position="744"/>
        <end position="760"/>
    </location>
</feature>
<dbReference type="InterPro" id="IPR021109">
    <property type="entry name" value="Peptidase_aspartic_dom_sf"/>
</dbReference>
<feature type="compositionally biased region" description="Polar residues" evidence="1">
    <location>
        <begin position="304"/>
        <end position="318"/>
    </location>
</feature>
<feature type="compositionally biased region" description="Low complexity" evidence="1">
    <location>
        <begin position="253"/>
        <end position="272"/>
    </location>
</feature>
<accession>A0A9P0SKZ8</accession>
<feature type="compositionally biased region" description="Polar residues" evidence="1">
    <location>
        <begin position="273"/>
        <end position="285"/>
    </location>
</feature>
<feature type="region of interest" description="Disordered" evidence="1">
    <location>
        <begin position="727"/>
        <end position="775"/>
    </location>
</feature>
<feature type="region of interest" description="Disordered" evidence="1">
    <location>
        <begin position="384"/>
        <end position="406"/>
    </location>
</feature>
<feature type="compositionally biased region" description="Low complexity" evidence="1">
    <location>
        <begin position="320"/>
        <end position="339"/>
    </location>
</feature>
<feature type="region of interest" description="Disordered" evidence="1">
    <location>
        <begin position="1071"/>
        <end position="1102"/>
    </location>
</feature>
<comment type="caution">
    <text evidence="2">The sequence shown here is derived from an EMBL/GenBank/DDBJ whole genome shotgun (WGS) entry which is preliminary data.</text>
</comment>
<evidence type="ECO:0008006" key="4">
    <source>
        <dbReference type="Google" id="ProtNLM"/>
    </source>
</evidence>
<dbReference type="Proteomes" id="UP001152562">
    <property type="component" value="Unassembled WGS sequence"/>
</dbReference>
<dbReference type="AlphaFoldDB" id="A0A9P0SKZ8"/>
<evidence type="ECO:0000313" key="2">
    <source>
        <dbReference type="EMBL" id="CAH3885868.1"/>
    </source>
</evidence>
<feature type="region of interest" description="Disordered" evidence="1">
    <location>
        <begin position="681"/>
        <end position="709"/>
    </location>
</feature>
<reference evidence="2" key="1">
    <citation type="submission" date="2022-05" db="EMBL/GenBank/DDBJ databases">
        <authorList>
            <person name="Okamura Y."/>
        </authorList>
    </citation>
    <scope>NUCLEOTIDE SEQUENCE</scope>
</reference>
<feature type="compositionally biased region" description="Basic and acidic residues" evidence="1">
    <location>
        <begin position="291"/>
        <end position="300"/>
    </location>
</feature>
<name>A0A9P0SKZ8_PIEBR</name>
<feature type="compositionally biased region" description="Polar residues" evidence="1">
    <location>
        <begin position="354"/>
        <end position="363"/>
    </location>
</feature>
<feature type="region of interest" description="Disordered" evidence="1">
    <location>
        <begin position="253"/>
        <end position="363"/>
    </location>
</feature>
<feature type="region of interest" description="Disordered" evidence="1">
    <location>
        <begin position="204"/>
        <end position="223"/>
    </location>
</feature>